<sequence>MVYCSDCGCDRARRDFSTRQLKKEYPRCYDCTQGGDSSYGQETFAFECPECSKRFADANSLAQHRHTHRARSFPCPGCGELYRGKDAARRAAYDLVANQPGGSRFLTNPRMLTYDGQVGGGYSDSGHNYQCHACGKTFGQLSSFMQHTQNRPACRDGQHVNANLKLTHSTQKPERLRFFHGTTWAKACAIEQQGFVPSESGCLGRGTYVARQDKARRFAEMRSHSAPAADACRAEETTASTNMEWCVRDASAIEVVRISYV</sequence>
<organism evidence="6 7">
    <name type="scientific">Emiliania huxleyi (strain CCMP1516)</name>
    <dbReference type="NCBI Taxonomy" id="280463"/>
    <lineage>
        <taxon>Eukaryota</taxon>
        <taxon>Haptista</taxon>
        <taxon>Haptophyta</taxon>
        <taxon>Prymnesiophyceae</taxon>
        <taxon>Isochrysidales</taxon>
        <taxon>Noelaerhabdaceae</taxon>
        <taxon>Emiliania</taxon>
    </lineage>
</organism>
<evidence type="ECO:0000256" key="1">
    <source>
        <dbReference type="ARBA" id="ARBA00022723"/>
    </source>
</evidence>
<keyword evidence="3" id="KW-0862">Zinc</keyword>
<dbReference type="Gene3D" id="3.90.175.10">
    <property type="entry name" value="Diphtheria Toxin, domain 1"/>
    <property type="match status" value="1"/>
</dbReference>
<dbReference type="SUPFAM" id="SSF56399">
    <property type="entry name" value="ADP-ribosylation"/>
    <property type="match status" value="1"/>
</dbReference>
<keyword evidence="7" id="KW-1185">Reference proteome</keyword>
<dbReference type="RefSeq" id="XP_005787340.1">
    <property type="nucleotide sequence ID" value="XM_005787283.1"/>
</dbReference>
<dbReference type="EnsemblProtists" id="EOD34911">
    <property type="protein sequence ID" value="EOD34911"/>
    <property type="gene ID" value="EMIHUDRAFT_252717"/>
</dbReference>
<dbReference type="GO" id="GO:0008270">
    <property type="term" value="F:zinc ion binding"/>
    <property type="evidence" value="ECO:0007669"/>
    <property type="project" value="UniProtKB-KW"/>
</dbReference>
<dbReference type="KEGG" id="ehx:EMIHUDRAFT_252717"/>
<dbReference type="PROSITE" id="PS00028">
    <property type="entry name" value="ZINC_FINGER_C2H2_1"/>
    <property type="match status" value="1"/>
</dbReference>
<dbReference type="GeneID" id="17280184"/>
<reference evidence="6" key="2">
    <citation type="submission" date="2024-10" db="UniProtKB">
        <authorList>
            <consortium name="EnsemblProtists"/>
        </authorList>
    </citation>
    <scope>IDENTIFICATION</scope>
</reference>
<evidence type="ECO:0000256" key="3">
    <source>
        <dbReference type="ARBA" id="ARBA00022833"/>
    </source>
</evidence>
<name>A0A0D3KGM6_EMIH1</name>
<dbReference type="InterPro" id="IPR036236">
    <property type="entry name" value="Znf_C2H2_sf"/>
</dbReference>
<dbReference type="Pfam" id="PF00096">
    <property type="entry name" value="zf-C2H2"/>
    <property type="match status" value="2"/>
</dbReference>
<dbReference type="HOGENOM" id="CLU_1067266_0_0_1"/>
<keyword evidence="1" id="KW-0479">Metal-binding</keyword>
<proteinExistence type="predicted"/>
<keyword evidence="2 4" id="KW-0863">Zinc-finger</keyword>
<evidence type="ECO:0000256" key="2">
    <source>
        <dbReference type="ARBA" id="ARBA00022771"/>
    </source>
</evidence>
<dbReference type="Gene3D" id="3.30.160.60">
    <property type="entry name" value="Classic Zinc Finger"/>
    <property type="match status" value="1"/>
</dbReference>
<accession>A0A0D3KGM6</accession>
<dbReference type="FunFam" id="3.30.160.60:FF:000446">
    <property type="entry name" value="Zinc finger protein"/>
    <property type="match status" value="1"/>
</dbReference>
<feature type="domain" description="C2H2-type" evidence="5">
    <location>
        <begin position="46"/>
        <end position="73"/>
    </location>
</feature>
<evidence type="ECO:0000259" key="5">
    <source>
        <dbReference type="PROSITE" id="PS50157"/>
    </source>
</evidence>
<dbReference type="STRING" id="2903.R1FHA3"/>
<evidence type="ECO:0000313" key="7">
    <source>
        <dbReference type="Proteomes" id="UP000013827"/>
    </source>
</evidence>
<dbReference type="InterPro" id="IPR013087">
    <property type="entry name" value="Znf_C2H2_type"/>
</dbReference>
<dbReference type="SMART" id="SM00355">
    <property type="entry name" value="ZnF_C2H2"/>
    <property type="match status" value="2"/>
</dbReference>
<dbReference type="SUPFAM" id="SSF57667">
    <property type="entry name" value="beta-beta-alpha zinc fingers"/>
    <property type="match status" value="2"/>
</dbReference>
<dbReference type="Proteomes" id="UP000013827">
    <property type="component" value="Unassembled WGS sequence"/>
</dbReference>
<protein>
    <recommendedName>
        <fullName evidence="5">C2H2-type domain-containing protein</fullName>
    </recommendedName>
</protein>
<dbReference type="AlphaFoldDB" id="A0A0D3KGM6"/>
<evidence type="ECO:0000313" key="6">
    <source>
        <dbReference type="EnsemblProtists" id="EOD34911"/>
    </source>
</evidence>
<dbReference type="PaxDb" id="2903-EOD34911"/>
<evidence type="ECO:0000256" key="4">
    <source>
        <dbReference type="PROSITE-ProRule" id="PRU00042"/>
    </source>
</evidence>
<reference evidence="7" key="1">
    <citation type="journal article" date="2013" name="Nature">
        <title>Pan genome of the phytoplankton Emiliania underpins its global distribution.</title>
        <authorList>
            <person name="Read B.A."/>
            <person name="Kegel J."/>
            <person name="Klute M.J."/>
            <person name="Kuo A."/>
            <person name="Lefebvre S.C."/>
            <person name="Maumus F."/>
            <person name="Mayer C."/>
            <person name="Miller J."/>
            <person name="Monier A."/>
            <person name="Salamov A."/>
            <person name="Young J."/>
            <person name="Aguilar M."/>
            <person name="Claverie J.M."/>
            <person name="Frickenhaus S."/>
            <person name="Gonzalez K."/>
            <person name="Herman E.K."/>
            <person name="Lin Y.C."/>
            <person name="Napier J."/>
            <person name="Ogata H."/>
            <person name="Sarno A.F."/>
            <person name="Shmutz J."/>
            <person name="Schroeder D."/>
            <person name="de Vargas C."/>
            <person name="Verret F."/>
            <person name="von Dassow P."/>
            <person name="Valentin K."/>
            <person name="Van de Peer Y."/>
            <person name="Wheeler G."/>
            <person name="Dacks J.B."/>
            <person name="Delwiche C.F."/>
            <person name="Dyhrman S.T."/>
            <person name="Glockner G."/>
            <person name="John U."/>
            <person name="Richards T."/>
            <person name="Worden A.Z."/>
            <person name="Zhang X."/>
            <person name="Grigoriev I.V."/>
            <person name="Allen A.E."/>
            <person name="Bidle K."/>
            <person name="Borodovsky M."/>
            <person name="Bowler C."/>
            <person name="Brownlee C."/>
            <person name="Cock J.M."/>
            <person name="Elias M."/>
            <person name="Gladyshev V.N."/>
            <person name="Groth M."/>
            <person name="Guda C."/>
            <person name="Hadaegh A."/>
            <person name="Iglesias-Rodriguez M.D."/>
            <person name="Jenkins J."/>
            <person name="Jones B.M."/>
            <person name="Lawson T."/>
            <person name="Leese F."/>
            <person name="Lindquist E."/>
            <person name="Lobanov A."/>
            <person name="Lomsadze A."/>
            <person name="Malik S.B."/>
            <person name="Marsh M.E."/>
            <person name="Mackinder L."/>
            <person name="Mock T."/>
            <person name="Mueller-Roeber B."/>
            <person name="Pagarete A."/>
            <person name="Parker M."/>
            <person name="Probert I."/>
            <person name="Quesneville H."/>
            <person name="Raines C."/>
            <person name="Rensing S.A."/>
            <person name="Riano-Pachon D.M."/>
            <person name="Richier S."/>
            <person name="Rokitta S."/>
            <person name="Shiraiwa Y."/>
            <person name="Soanes D.M."/>
            <person name="van der Giezen M."/>
            <person name="Wahlund T.M."/>
            <person name="Williams B."/>
            <person name="Wilson W."/>
            <person name="Wolfe G."/>
            <person name="Wurch L.L."/>
        </authorList>
    </citation>
    <scope>NUCLEOTIDE SEQUENCE</scope>
</reference>
<feature type="domain" description="C2H2-type" evidence="5">
    <location>
        <begin position="129"/>
        <end position="173"/>
    </location>
</feature>
<dbReference type="PROSITE" id="PS50157">
    <property type="entry name" value="ZINC_FINGER_C2H2_2"/>
    <property type="match status" value="2"/>
</dbReference>